<dbReference type="Pfam" id="PF14620">
    <property type="entry name" value="YPEB_PepSY1-2"/>
    <property type="match status" value="1"/>
</dbReference>
<accession>A0ABM6JYZ7</accession>
<proteinExistence type="predicted"/>
<evidence type="ECO:0000313" key="3">
    <source>
        <dbReference type="EMBL" id="ARF15463.1"/>
    </source>
</evidence>
<organism evidence="3 4">
    <name type="scientific">Sporosarcina ureae</name>
    <dbReference type="NCBI Taxonomy" id="1571"/>
    <lineage>
        <taxon>Bacteria</taxon>
        <taxon>Bacillati</taxon>
        <taxon>Bacillota</taxon>
        <taxon>Bacilli</taxon>
        <taxon>Bacillales</taxon>
        <taxon>Caryophanaceae</taxon>
        <taxon>Sporosarcina</taxon>
    </lineage>
</organism>
<dbReference type="RefSeq" id="WP_029053057.1">
    <property type="nucleotide sequence ID" value="NZ_CP015108.1"/>
</dbReference>
<dbReference type="InterPro" id="IPR048402">
    <property type="entry name" value="YpeB_N"/>
</dbReference>
<dbReference type="Pfam" id="PF20769">
    <property type="entry name" value="YPEB_N"/>
    <property type="match status" value="1"/>
</dbReference>
<protein>
    <submittedName>
        <fullName evidence="3">Uncharacterized protein</fullName>
    </submittedName>
</protein>
<gene>
    <name evidence="3" type="ORF">SporoS204_15630</name>
</gene>
<reference evidence="3 4" key="1">
    <citation type="submission" date="2016-04" db="EMBL/GenBank/DDBJ databases">
        <title>Comparative Genomics and Epigenetics of Sporosarcina ureae.</title>
        <authorList>
            <person name="Oliver A.S."/>
            <person name="Cooper K.K."/>
        </authorList>
    </citation>
    <scope>NUCLEOTIDE SEQUENCE [LARGE SCALE GENOMIC DNA]</scope>
    <source>
        <strain evidence="3 4">S204</strain>
    </source>
</reference>
<feature type="domain" description="Sporulation protein YpeB PepSY1 and PepSY2" evidence="1">
    <location>
        <begin position="169"/>
        <end position="357"/>
    </location>
</feature>
<dbReference type="EMBL" id="CP015108">
    <property type="protein sequence ID" value="ARF15463.1"/>
    <property type="molecule type" value="Genomic_DNA"/>
</dbReference>
<dbReference type="Proteomes" id="UP000192486">
    <property type="component" value="Chromosome"/>
</dbReference>
<evidence type="ECO:0000259" key="2">
    <source>
        <dbReference type="Pfam" id="PF20769"/>
    </source>
</evidence>
<evidence type="ECO:0000259" key="1">
    <source>
        <dbReference type="Pfam" id="PF14620"/>
    </source>
</evidence>
<keyword evidence="4" id="KW-1185">Reference proteome</keyword>
<dbReference type="InterPro" id="IPR014239">
    <property type="entry name" value="YpeB_PepSY1-2"/>
</dbReference>
<evidence type="ECO:0000313" key="4">
    <source>
        <dbReference type="Proteomes" id="UP000192486"/>
    </source>
</evidence>
<feature type="domain" description="Sporulation protein YpeB N-terminal" evidence="2">
    <location>
        <begin position="25"/>
        <end position="119"/>
    </location>
</feature>
<name>A0ABM6JYZ7_SPOUR</name>
<sequence>MKQMIFILTYAFIVLGIYTFGTVRENEDLSIALNGQYSKSMTDASQKLGELEEAVNKSLLFEDQKSSAKEREDIWRLSSDIKSSISSLPVDESFSTSWMNYLGRLGNFAKESTEQGDPDKYYGVMKRASENLNELTSEWQLATKDMFSRRMSMSNWEKKLRDSPDGQANWSKMGESVMEYTEAVFPLTASESDAEKKKELRNIKEKKITEDEAIQKFKKLLPSVSNDIIAAEKSRKGAPYPFYHIRFAENSSIGYLDLTEKGGHVLSYLVERRMGKPTVSYEELEKMADEFLQKAEYKDLVLEEARENDNAWHFVYVRVSPENDAKVFSDPIHIKLAKDNGEVIGLNASEYIRKEQPKPQPIRTAEWHTFFRPDVTVMAQELAYVENSQKEQRLAHYLTIVSGEENLETYKILVDTETLEVITTEKQ</sequence>